<dbReference type="GO" id="GO:0005886">
    <property type="term" value="C:plasma membrane"/>
    <property type="evidence" value="ECO:0007669"/>
    <property type="project" value="TreeGrafter"/>
</dbReference>
<evidence type="ECO:0000256" key="6">
    <source>
        <dbReference type="ARBA" id="ARBA00022741"/>
    </source>
</evidence>
<feature type="domain" description="5'-Nucleotidase C-terminal" evidence="10">
    <location>
        <begin position="342"/>
        <end position="506"/>
    </location>
</feature>
<sequence length="591" mass="65381">MLTLYLLICLCICTCTVGFELTILHTNDCHAHIEEFNKYGGICSDSDKEANKCFGGVARRATAVAEIRDRHDNVLLLDAGDQFQGTVWFYAFEGLATAQFMNDMQYDAMALGNHEFDNHLEGLIPFINNVTFPILAANIDASDEPTFQGLVKKSTVLTVAGEKIGVVGYLTSEMPALSQRFGKLKFLDEVSTIQAEVDRLTAQGINKIIALGHSGYKTDKEIAKQVTGVDLVIGGHTNNFLYNGPLLTEGPEKIEDTYPVVVTQDSGSQALVVQDYYYGKYLGYLNLVFDDNGVVTSYNGNPILLNGSIARDPQMQEEMLGYLNNLASLRNDTITYSNVFLNGEKPTCRYHECNLGNLIADAYLDYFISKQTSSETSWNGNDVALCIHNAGGIRSSIAAGDVTMEHILTVMPFQNLIDMVALTGDILRQTFEHSASRLTESSGTGRFLQLSGFHVVYDITKPIGSRVEKLEVLCSDCLDPVLLPIDPVKVYNVIMPSYIANGGDGYFIIRDNKLDHRNLGLLDTDVFLQYLKKTNNLYPSTQKRIITRDASDVTTDFPQSHMTSQLPCVNDASSINRVSLMCLLTIVMYFT</sequence>
<evidence type="ECO:0000256" key="7">
    <source>
        <dbReference type="ARBA" id="ARBA00022801"/>
    </source>
</evidence>
<evidence type="ECO:0000259" key="10">
    <source>
        <dbReference type="Pfam" id="PF02872"/>
    </source>
</evidence>
<dbReference type="GO" id="GO:0046872">
    <property type="term" value="F:metal ion binding"/>
    <property type="evidence" value="ECO:0007669"/>
    <property type="project" value="UniProtKB-KW"/>
</dbReference>
<comment type="caution">
    <text evidence="11">The sequence shown here is derived from an EMBL/GenBank/DDBJ whole genome shotgun (WGS) entry which is preliminary data.</text>
</comment>
<dbReference type="OrthoDB" id="7722975at2759"/>
<dbReference type="InterPro" id="IPR029052">
    <property type="entry name" value="Metallo-depent_PP-like"/>
</dbReference>
<dbReference type="Proteomes" id="UP000749559">
    <property type="component" value="Unassembled WGS sequence"/>
</dbReference>
<dbReference type="CDD" id="cd07409">
    <property type="entry name" value="MPP_CD73_N"/>
    <property type="match status" value="1"/>
</dbReference>
<proteinExistence type="inferred from homology"/>
<dbReference type="GO" id="GO:0000166">
    <property type="term" value="F:nucleotide binding"/>
    <property type="evidence" value="ECO:0007669"/>
    <property type="project" value="UniProtKB-KW"/>
</dbReference>
<evidence type="ECO:0000259" key="9">
    <source>
        <dbReference type="Pfam" id="PF00149"/>
    </source>
</evidence>
<dbReference type="Gene3D" id="3.90.780.10">
    <property type="entry name" value="5'-Nucleotidase, C-terminal domain"/>
    <property type="match status" value="1"/>
</dbReference>
<keyword evidence="12" id="KW-1185">Reference proteome</keyword>
<dbReference type="EC" id="3.1.3.5" evidence="3"/>
<dbReference type="FunFam" id="3.90.780.10:FF:000001">
    <property type="entry name" value="NT5E isoform 3"/>
    <property type="match status" value="1"/>
</dbReference>
<dbReference type="Pfam" id="PF00149">
    <property type="entry name" value="Metallophos"/>
    <property type="match status" value="1"/>
</dbReference>
<dbReference type="AlphaFoldDB" id="A0A8J1XKU4"/>
<evidence type="ECO:0000256" key="3">
    <source>
        <dbReference type="ARBA" id="ARBA00012643"/>
    </source>
</evidence>
<dbReference type="SUPFAM" id="SSF55816">
    <property type="entry name" value="5'-nucleotidase (syn. UDP-sugar hydrolase), C-terminal domain"/>
    <property type="match status" value="1"/>
</dbReference>
<dbReference type="FunFam" id="3.60.21.10:FF:000020">
    <property type="entry name" value="NT5E isoform 4"/>
    <property type="match status" value="1"/>
</dbReference>
<dbReference type="Gene3D" id="3.60.21.10">
    <property type="match status" value="1"/>
</dbReference>
<keyword evidence="5 8" id="KW-0732">Signal</keyword>
<accession>A0A8J1XKU4</accession>
<dbReference type="PROSITE" id="PS00785">
    <property type="entry name" value="5_NUCLEOTIDASE_1"/>
    <property type="match status" value="1"/>
</dbReference>
<organism evidence="11 12">
    <name type="scientific">Owenia fusiformis</name>
    <name type="common">Polychaete worm</name>
    <dbReference type="NCBI Taxonomy" id="6347"/>
    <lineage>
        <taxon>Eukaryota</taxon>
        <taxon>Metazoa</taxon>
        <taxon>Spiralia</taxon>
        <taxon>Lophotrochozoa</taxon>
        <taxon>Annelida</taxon>
        <taxon>Polychaeta</taxon>
        <taxon>Sedentaria</taxon>
        <taxon>Canalipalpata</taxon>
        <taxon>Sabellida</taxon>
        <taxon>Oweniida</taxon>
        <taxon>Oweniidae</taxon>
        <taxon>Owenia</taxon>
    </lineage>
</organism>
<protein>
    <recommendedName>
        <fullName evidence="3">5'-nucleotidase</fullName>
        <ecNumber evidence="3">3.1.3.5</ecNumber>
    </recommendedName>
</protein>
<keyword evidence="4" id="KW-0479">Metal-binding</keyword>
<dbReference type="Pfam" id="PF02872">
    <property type="entry name" value="5_nucleotid_C"/>
    <property type="match status" value="1"/>
</dbReference>
<name>A0A8J1XKU4_OWEFU</name>
<dbReference type="InterPro" id="IPR008334">
    <property type="entry name" value="5'-Nucleotdase_C"/>
</dbReference>
<dbReference type="PROSITE" id="PS00786">
    <property type="entry name" value="5_NUCLEOTIDASE_2"/>
    <property type="match status" value="1"/>
</dbReference>
<dbReference type="InterPro" id="IPR004843">
    <property type="entry name" value="Calcineurin-like_PHP"/>
</dbReference>
<dbReference type="PRINTS" id="PR01607">
    <property type="entry name" value="APYRASEFAMLY"/>
</dbReference>
<evidence type="ECO:0000313" key="12">
    <source>
        <dbReference type="Proteomes" id="UP000749559"/>
    </source>
</evidence>
<feature type="chain" id="PRO_5042621138" description="5'-nucleotidase" evidence="8">
    <location>
        <begin position="19"/>
        <end position="591"/>
    </location>
</feature>
<evidence type="ECO:0000256" key="2">
    <source>
        <dbReference type="ARBA" id="ARBA00006654"/>
    </source>
</evidence>
<feature type="signal peptide" evidence="8">
    <location>
        <begin position="1"/>
        <end position="18"/>
    </location>
</feature>
<reference evidence="11" key="1">
    <citation type="submission" date="2022-03" db="EMBL/GenBank/DDBJ databases">
        <authorList>
            <person name="Martin C."/>
        </authorList>
    </citation>
    <scope>NUCLEOTIDE SEQUENCE</scope>
</reference>
<dbReference type="InterPro" id="IPR006179">
    <property type="entry name" value="5_nucleotidase/apyrase"/>
</dbReference>
<dbReference type="PANTHER" id="PTHR11575">
    <property type="entry name" value="5'-NUCLEOTIDASE-RELATED"/>
    <property type="match status" value="1"/>
</dbReference>
<comment type="similarity">
    <text evidence="2 8">Belongs to the 5'-nucleotidase family.</text>
</comment>
<feature type="domain" description="Calcineurin-like phosphoesterase" evidence="9">
    <location>
        <begin position="22"/>
        <end position="237"/>
    </location>
</feature>
<evidence type="ECO:0000256" key="8">
    <source>
        <dbReference type="RuleBase" id="RU362119"/>
    </source>
</evidence>
<dbReference type="GO" id="GO:0006196">
    <property type="term" value="P:AMP catabolic process"/>
    <property type="evidence" value="ECO:0007669"/>
    <property type="project" value="TreeGrafter"/>
</dbReference>
<evidence type="ECO:0000256" key="5">
    <source>
        <dbReference type="ARBA" id="ARBA00022729"/>
    </source>
</evidence>
<gene>
    <name evidence="11" type="ORF">OFUS_LOCUS3971</name>
</gene>
<dbReference type="InterPro" id="IPR036907">
    <property type="entry name" value="5'-Nucleotdase_C_sf"/>
</dbReference>
<evidence type="ECO:0000256" key="1">
    <source>
        <dbReference type="ARBA" id="ARBA00000815"/>
    </source>
</evidence>
<evidence type="ECO:0000256" key="4">
    <source>
        <dbReference type="ARBA" id="ARBA00022723"/>
    </source>
</evidence>
<keyword evidence="7 8" id="KW-0378">Hydrolase</keyword>
<keyword evidence="6 8" id="KW-0547">Nucleotide-binding</keyword>
<dbReference type="InterPro" id="IPR006146">
    <property type="entry name" value="5'-Nucleotdase_CS"/>
</dbReference>
<dbReference type="PANTHER" id="PTHR11575:SF24">
    <property type="entry name" value="5'-NUCLEOTIDASE"/>
    <property type="match status" value="1"/>
</dbReference>
<dbReference type="SUPFAM" id="SSF56300">
    <property type="entry name" value="Metallo-dependent phosphatases"/>
    <property type="match status" value="1"/>
</dbReference>
<comment type="catalytic activity">
    <reaction evidence="1">
        <text>a ribonucleoside 5'-phosphate + H2O = a ribonucleoside + phosphate</text>
        <dbReference type="Rhea" id="RHEA:12484"/>
        <dbReference type="ChEBI" id="CHEBI:15377"/>
        <dbReference type="ChEBI" id="CHEBI:18254"/>
        <dbReference type="ChEBI" id="CHEBI:43474"/>
        <dbReference type="ChEBI" id="CHEBI:58043"/>
        <dbReference type="EC" id="3.1.3.5"/>
    </reaction>
</comment>
<dbReference type="EMBL" id="CAIIXF020000002">
    <property type="protein sequence ID" value="CAH1776837.1"/>
    <property type="molecule type" value="Genomic_DNA"/>
</dbReference>
<evidence type="ECO:0000313" key="11">
    <source>
        <dbReference type="EMBL" id="CAH1776837.1"/>
    </source>
</evidence>
<dbReference type="GO" id="GO:0008253">
    <property type="term" value="F:5'-nucleotidase activity"/>
    <property type="evidence" value="ECO:0007669"/>
    <property type="project" value="UniProtKB-EC"/>
</dbReference>